<dbReference type="InterPro" id="IPR014036">
    <property type="entry name" value="DeoR-like_C"/>
</dbReference>
<dbReference type="PROSITE" id="PS51000">
    <property type="entry name" value="HTH_DEOR_2"/>
    <property type="match status" value="1"/>
</dbReference>
<dbReference type="SMART" id="SM00420">
    <property type="entry name" value="HTH_DEOR"/>
    <property type="match status" value="1"/>
</dbReference>
<reference evidence="6" key="1">
    <citation type="submission" date="2017-04" db="EMBL/GenBank/DDBJ databases">
        <title>Function of individual gut microbiota members based on whole genome sequencing of pure cultures obtained from chicken caecum.</title>
        <authorList>
            <person name="Medvecky M."/>
            <person name="Cejkova D."/>
            <person name="Polansky O."/>
            <person name="Karasova D."/>
            <person name="Kubasova T."/>
            <person name="Cizek A."/>
            <person name="Rychlik I."/>
        </authorList>
    </citation>
    <scope>NUCLEOTIDE SEQUENCE [LARGE SCALE GENOMIC DNA]</scope>
    <source>
        <strain evidence="6">An5</strain>
    </source>
</reference>
<dbReference type="PANTHER" id="PTHR30363">
    <property type="entry name" value="HTH-TYPE TRANSCRIPTIONAL REGULATOR SRLR-RELATED"/>
    <property type="match status" value="1"/>
</dbReference>
<dbReference type="GO" id="GO:0003677">
    <property type="term" value="F:DNA binding"/>
    <property type="evidence" value="ECO:0007669"/>
    <property type="project" value="UniProtKB-KW"/>
</dbReference>
<dbReference type="InterPro" id="IPR018356">
    <property type="entry name" value="Tscrpt_reg_HTH_DeoR_CS"/>
</dbReference>
<dbReference type="SMART" id="SM01134">
    <property type="entry name" value="DeoRC"/>
    <property type="match status" value="1"/>
</dbReference>
<dbReference type="PROSITE" id="PS00894">
    <property type="entry name" value="HTH_DEOR_1"/>
    <property type="match status" value="1"/>
</dbReference>
<dbReference type="SUPFAM" id="SSF46785">
    <property type="entry name" value="Winged helix' DNA-binding domain"/>
    <property type="match status" value="1"/>
</dbReference>
<dbReference type="Proteomes" id="UP000195781">
    <property type="component" value="Unassembled WGS sequence"/>
</dbReference>
<dbReference type="AlphaFoldDB" id="A0A1Y3XXE7"/>
<dbReference type="EMBL" id="NFIE01000001">
    <property type="protein sequence ID" value="OUN89791.1"/>
    <property type="molecule type" value="Genomic_DNA"/>
</dbReference>
<evidence type="ECO:0000256" key="3">
    <source>
        <dbReference type="ARBA" id="ARBA00023163"/>
    </source>
</evidence>
<evidence type="ECO:0000313" key="5">
    <source>
        <dbReference type="EMBL" id="OUN89791.1"/>
    </source>
</evidence>
<dbReference type="PRINTS" id="PR00037">
    <property type="entry name" value="HTHLACR"/>
</dbReference>
<dbReference type="GO" id="GO:0003700">
    <property type="term" value="F:DNA-binding transcription factor activity"/>
    <property type="evidence" value="ECO:0007669"/>
    <property type="project" value="InterPro"/>
</dbReference>
<dbReference type="RefSeq" id="WP_094334687.1">
    <property type="nucleotide sequence ID" value="NZ_NFIE01000001.1"/>
</dbReference>
<dbReference type="InterPro" id="IPR001034">
    <property type="entry name" value="DeoR_HTH"/>
</dbReference>
<dbReference type="Pfam" id="PF08220">
    <property type="entry name" value="HTH_DeoR"/>
    <property type="match status" value="1"/>
</dbReference>
<protein>
    <submittedName>
        <fullName evidence="5">DeoR family transcriptional regulator</fullName>
    </submittedName>
</protein>
<evidence type="ECO:0000256" key="1">
    <source>
        <dbReference type="ARBA" id="ARBA00023015"/>
    </source>
</evidence>
<dbReference type="Gene3D" id="3.40.50.1360">
    <property type="match status" value="1"/>
</dbReference>
<dbReference type="OrthoDB" id="7688673at2"/>
<evidence type="ECO:0000313" key="6">
    <source>
        <dbReference type="Proteomes" id="UP000195781"/>
    </source>
</evidence>
<dbReference type="InterPro" id="IPR036388">
    <property type="entry name" value="WH-like_DNA-bd_sf"/>
</dbReference>
<dbReference type="Pfam" id="PF00455">
    <property type="entry name" value="DeoRC"/>
    <property type="match status" value="1"/>
</dbReference>
<feature type="domain" description="HTH deoR-type" evidence="4">
    <location>
        <begin position="3"/>
        <end position="58"/>
    </location>
</feature>
<accession>A0A1Y3XXE7</accession>
<keyword evidence="6" id="KW-1185">Reference proteome</keyword>
<comment type="caution">
    <text evidence="5">The sequence shown here is derived from an EMBL/GenBank/DDBJ whole genome shotgun (WGS) entry which is preliminary data.</text>
</comment>
<name>A0A1Y3XXE7_9ACTN</name>
<evidence type="ECO:0000259" key="4">
    <source>
        <dbReference type="PROSITE" id="PS51000"/>
    </source>
</evidence>
<dbReference type="SUPFAM" id="SSF100950">
    <property type="entry name" value="NagB/RpiA/CoA transferase-like"/>
    <property type="match status" value="1"/>
</dbReference>
<dbReference type="InterPro" id="IPR036390">
    <property type="entry name" value="WH_DNA-bd_sf"/>
</dbReference>
<proteinExistence type="predicted"/>
<organism evidence="5 6">
    <name type="scientific">[Collinsella] massiliensis</name>
    <dbReference type="NCBI Taxonomy" id="1232426"/>
    <lineage>
        <taxon>Bacteria</taxon>
        <taxon>Bacillati</taxon>
        <taxon>Actinomycetota</taxon>
        <taxon>Coriobacteriia</taxon>
        <taxon>Coriobacteriales</taxon>
        <taxon>Coriobacteriaceae</taxon>
        <taxon>Enorma</taxon>
    </lineage>
</organism>
<keyword evidence="1" id="KW-0805">Transcription regulation</keyword>
<sequence length="252" mass="28250">MVAQSRRQFIQGELSQTGKVVVSDLSERLGVTEETIRRDLERLEADGVLKRTYGGAIPNPERRLVTDVQYYKRAAQRVDEKRKIARNMLPLLEHAHTVAADSSSTTGEAIKLIKDRSDLTLLTNSTAALQELVDGKLSVMVPGGEFHRGTLSLRGEATKSAIRRYRVDALIFSCMGIDENAVFDSRPEETEVKRTFIDQAETVILLADHTKFGRAAFVRVASLDKIDYLVTDEEPSEAWKAICEEHQITLVY</sequence>
<keyword evidence="3" id="KW-0804">Transcription</keyword>
<dbReference type="InterPro" id="IPR050313">
    <property type="entry name" value="Carb_Metab_HTH_regulators"/>
</dbReference>
<dbReference type="PANTHER" id="PTHR30363:SF44">
    <property type="entry name" value="AGA OPERON TRANSCRIPTIONAL REPRESSOR-RELATED"/>
    <property type="match status" value="1"/>
</dbReference>
<dbReference type="InterPro" id="IPR037171">
    <property type="entry name" value="NagB/RpiA_transferase-like"/>
</dbReference>
<evidence type="ECO:0000256" key="2">
    <source>
        <dbReference type="ARBA" id="ARBA00023125"/>
    </source>
</evidence>
<keyword evidence="2" id="KW-0238">DNA-binding</keyword>
<dbReference type="Gene3D" id="1.10.10.10">
    <property type="entry name" value="Winged helix-like DNA-binding domain superfamily/Winged helix DNA-binding domain"/>
    <property type="match status" value="1"/>
</dbReference>
<gene>
    <name evidence="5" type="ORF">B5G02_00080</name>
</gene>